<evidence type="ECO:0000313" key="12">
    <source>
        <dbReference type="EMBL" id="RPA86560.1"/>
    </source>
</evidence>
<organism evidence="12 13">
    <name type="scientific">Ascobolus immersus RN42</name>
    <dbReference type="NCBI Taxonomy" id="1160509"/>
    <lineage>
        <taxon>Eukaryota</taxon>
        <taxon>Fungi</taxon>
        <taxon>Dikarya</taxon>
        <taxon>Ascomycota</taxon>
        <taxon>Pezizomycotina</taxon>
        <taxon>Pezizomycetes</taxon>
        <taxon>Pezizales</taxon>
        <taxon>Ascobolaceae</taxon>
        <taxon>Ascobolus</taxon>
    </lineage>
</organism>
<evidence type="ECO:0000256" key="9">
    <source>
        <dbReference type="ARBA" id="ARBA00023136"/>
    </source>
</evidence>
<evidence type="ECO:0000256" key="11">
    <source>
        <dbReference type="SAM" id="MobiDB-lite"/>
    </source>
</evidence>
<dbReference type="PANTHER" id="PTHR12413:SF1">
    <property type="entry name" value="DOLICHYL PYROPHOSPHATE MAN9GLCNAC2 ALPHA-1,3-GLUCOSYLTRANSFERASE"/>
    <property type="match status" value="1"/>
</dbReference>
<evidence type="ECO:0000256" key="10">
    <source>
        <dbReference type="RuleBase" id="RU363110"/>
    </source>
</evidence>
<accession>A0A3N4IQR0</accession>
<dbReference type="GO" id="GO:0005789">
    <property type="term" value="C:endoplasmic reticulum membrane"/>
    <property type="evidence" value="ECO:0007669"/>
    <property type="project" value="UniProtKB-SubCell"/>
</dbReference>
<evidence type="ECO:0000256" key="3">
    <source>
        <dbReference type="ARBA" id="ARBA00008715"/>
    </source>
</evidence>
<feature type="compositionally biased region" description="Low complexity" evidence="11">
    <location>
        <begin position="1"/>
        <end position="26"/>
    </location>
</feature>
<feature type="transmembrane region" description="Helical" evidence="10">
    <location>
        <begin position="289"/>
        <end position="309"/>
    </location>
</feature>
<keyword evidence="9 10" id="KW-0472">Membrane</keyword>
<evidence type="ECO:0000256" key="4">
    <source>
        <dbReference type="ARBA" id="ARBA00022676"/>
    </source>
</evidence>
<feature type="transmembrane region" description="Helical" evidence="10">
    <location>
        <begin position="385"/>
        <end position="402"/>
    </location>
</feature>
<keyword evidence="6 10" id="KW-0812">Transmembrane</keyword>
<feature type="transmembrane region" description="Helical" evidence="10">
    <location>
        <begin position="453"/>
        <end position="472"/>
    </location>
</feature>
<evidence type="ECO:0000256" key="6">
    <source>
        <dbReference type="ARBA" id="ARBA00022692"/>
    </source>
</evidence>
<evidence type="ECO:0000256" key="2">
    <source>
        <dbReference type="ARBA" id="ARBA00004922"/>
    </source>
</evidence>
<evidence type="ECO:0000256" key="8">
    <source>
        <dbReference type="ARBA" id="ARBA00022989"/>
    </source>
</evidence>
<feature type="transmembrane region" description="Helical" evidence="10">
    <location>
        <begin position="361"/>
        <end position="380"/>
    </location>
</feature>
<evidence type="ECO:0000256" key="1">
    <source>
        <dbReference type="ARBA" id="ARBA00004477"/>
    </source>
</evidence>
<keyword evidence="13" id="KW-1185">Reference proteome</keyword>
<keyword evidence="4 10" id="KW-0328">Glycosyltransferase</keyword>
<dbReference type="STRING" id="1160509.A0A3N4IQR0"/>
<dbReference type="Pfam" id="PF03155">
    <property type="entry name" value="Alg6_Alg8"/>
    <property type="match status" value="1"/>
</dbReference>
<feature type="transmembrane region" description="Helical" evidence="10">
    <location>
        <begin position="484"/>
        <end position="503"/>
    </location>
</feature>
<dbReference type="InterPro" id="IPR004856">
    <property type="entry name" value="Glyco_trans_ALG6/ALG8"/>
</dbReference>
<feature type="compositionally biased region" description="Basic residues" evidence="11">
    <location>
        <begin position="27"/>
        <end position="38"/>
    </location>
</feature>
<feature type="transmembrane region" description="Helical" evidence="10">
    <location>
        <begin position="168"/>
        <end position="190"/>
    </location>
</feature>
<dbReference type="UniPathway" id="UPA00378"/>
<reference evidence="12 13" key="1">
    <citation type="journal article" date="2018" name="Nat. Ecol. Evol.">
        <title>Pezizomycetes genomes reveal the molecular basis of ectomycorrhizal truffle lifestyle.</title>
        <authorList>
            <person name="Murat C."/>
            <person name="Payen T."/>
            <person name="Noel B."/>
            <person name="Kuo A."/>
            <person name="Morin E."/>
            <person name="Chen J."/>
            <person name="Kohler A."/>
            <person name="Krizsan K."/>
            <person name="Balestrini R."/>
            <person name="Da Silva C."/>
            <person name="Montanini B."/>
            <person name="Hainaut M."/>
            <person name="Levati E."/>
            <person name="Barry K.W."/>
            <person name="Belfiori B."/>
            <person name="Cichocki N."/>
            <person name="Clum A."/>
            <person name="Dockter R.B."/>
            <person name="Fauchery L."/>
            <person name="Guy J."/>
            <person name="Iotti M."/>
            <person name="Le Tacon F."/>
            <person name="Lindquist E.A."/>
            <person name="Lipzen A."/>
            <person name="Malagnac F."/>
            <person name="Mello A."/>
            <person name="Molinier V."/>
            <person name="Miyauchi S."/>
            <person name="Poulain J."/>
            <person name="Riccioni C."/>
            <person name="Rubini A."/>
            <person name="Sitrit Y."/>
            <person name="Splivallo R."/>
            <person name="Traeger S."/>
            <person name="Wang M."/>
            <person name="Zifcakova L."/>
            <person name="Wipf D."/>
            <person name="Zambonelli A."/>
            <person name="Paolocci F."/>
            <person name="Nowrousian M."/>
            <person name="Ottonello S."/>
            <person name="Baldrian P."/>
            <person name="Spatafora J.W."/>
            <person name="Henrissat B."/>
            <person name="Nagy L.G."/>
            <person name="Aury J.M."/>
            <person name="Wincker P."/>
            <person name="Grigoriev I.V."/>
            <person name="Bonfante P."/>
            <person name="Martin F.M."/>
        </authorList>
    </citation>
    <scope>NUCLEOTIDE SEQUENCE [LARGE SCALE GENOMIC DNA]</scope>
    <source>
        <strain evidence="12 13">RN42</strain>
    </source>
</reference>
<dbReference type="GO" id="GO:0042281">
    <property type="term" value="F:dolichyl pyrophosphate Man9GlcNAc2 alpha-1,3-glucosyltransferase activity"/>
    <property type="evidence" value="ECO:0007669"/>
    <property type="project" value="TreeGrafter"/>
</dbReference>
<feature type="region of interest" description="Disordered" evidence="11">
    <location>
        <begin position="1"/>
        <end position="40"/>
    </location>
</feature>
<comment type="pathway">
    <text evidence="2 10">Protein modification; protein glycosylation.</text>
</comment>
<dbReference type="EMBL" id="ML119649">
    <property type="protein sequence ID" value="RPA86560.1"/>
    <property type="molecule type" value="Genomic_DNA"/>
</dbReference>
<protein>
    <recommendedName>
        <fullName evidence="10">Alpha-1,3-glucosyltransferase</fullName>
        <ecNumber evidence="10">2.4.1.-</ecNumber>
    </recommendedName>
</protein>
<keyword evidence="5 10" id="KW-0808">Transferase</keyword>
<feature type="transmembrane region" description="Helical" evidence="10">
    <location>
        <begin position="227"/>
        <end position="244"/>
    </location>
</feature>
<feature type="transmembrane region" description="Helical" evidence="10">
    <location>
        <begin position="264"/>
        <end position="282"/>
    </location>
</feature>
<evidence type="ECO:0000256" key="7">
    <source>
        <dbReference type="ARBA" id="ARBA00022824"/>
    </source>
</evidence>
<dbReference type="EC" id="2.4.1.-" evidence="10"/>
<name>A0A3N4IQR0_ASCIM</name>
<comment type="similarity">
    <text evidence="3 10">Belongs to the ALG6/ALG8 glucosyltransferase family.</text>
</comment>
<keyword evidence="7 10" id="KW-0256">Endoplasmic reticulum</keyword>
<keyword evidence="8 10" id="KW-1133">Transmembrane helix</keyword>
<evidence type="ECO:0000313" key="13">
    <source>
        <dbReference type="Proteomes" id="UP000275078"/>
    </source>
</evidence>
<dbReference type="AlphaFoldDB" id="A0A3N4IQR0"/>
<feature type="transmembrane region" description="Helical" evidence="10">
    <location>
        <begin position="509"/>
        <end position="533"/>
    </location>
</feature>
<evidence type="ECO:0000256" key="5">
    <source>
        <dbReference type="ARBA" id="ARBA00022679"/>
    </source>
</evidence>
<dbReference type="OrthoDB" id="5589195at2759"/>
<gene>
    <name evidence="12" type="ORF">BJ508DRAFT_234449</name>
</gene>
<proteinExistence type="inferred from homology"/>
<dbReference type="Proteomes" id="UP000275078">
    <property type="component" value="Unassembled WGS sequence"/>
</dbReference>
<dbReference type="PANTHER" id="PTHR12413">
    <property type="entry name" value="DOLICHYL GLYCOSYLTRANSFERASE"/>
    <property type="match status" value="1"/>
</dbReference>
<feature type="transmembrane region" description="Helical" evidence="10">
    <location>
        <begin position="65"/>
        <end position="83"/>
    </location>
</feature>
<comment type="subcellular location">
    <subcellularLocation>
        <location evidence="1 10">Endoplasmic reticulum membrane</location>
        <topology evidence="1 10">Multi-pass membrane protein</topology>
    </subcellularLocation>
</comment>
<feature type="transmembrane region" description="Helical" evidence="10">
    <location>
        <begin position="431"/>
        <end position="447"/>
    </location>
</feature>
<sequence length="545" mass="61525">MVTTRSRSRTPAPTVTTTTPAPVRPRTPSRKPRKKRTARSVSFSLPALPFPLASVLHPLRSSSAQWLLLPVLLSVGFLFRWAVGLGPYSGFQSPPMHGDFEAQRHWMEITTRLPMKEWYFHDLEWWGLDYPPLTAYHSWLCGKIGSLINPAWFDLYTSRKSDDPMLKLFMRATAIASEYVTYVPGLIFFVRIYGKQNERSKYDQGIALAALLMQPGLMIIDHGHFQYNAVMLGFTVLAICNFITDHLFWGSFFFVLSLGFKQMGLYYAPAVFAYLLGLCVFPRIDLQRFILLGLTVVATFAALIAPLYFFGGGLDGLLQCLIRVFPFNRGLWEDKVANFWCASNVVVKLRETYSTTTLQRLSLAATLAAIAPPCTILFLYPRRRILPLGLSACAWGFFLFSFQVHEKSVLIPLMPLTLLLAGGLDRDTVSWVSFFNTLAMFSMYPLLRRDGLVLQYLVTTGLWAYLTGFWNLPTDALGKLVQIGGYLGMVGLHVAELAVGPVARFPDLWVVGNVLLSFGVFAWAYLWTVWGLVKEVQKEQKKKSQ</sequence>